<dbReference type="PANTHER" id="PTHR44791">
    <property type="entry name" value="TELOMERASE PROTEIN COMPONENT 1 TEP1"/>
    <property type="match status" value="1"/>
</dbReference>
<dbReference type="PANTHER" id="PTHR44791:SF1">
    <property type="entry name" value="TELOMERASE PROTEIN COMPONENT 1"/>
    <property type="match status" value="1"/>
</dbReference>
<feature type="domain" description="TROVE" evidence="1">
    <location>
        <begin position="14"/>
        <end position="299"/>
    </location>
</feature>
<reference evidence="3" key="1">
    <citation type="submission" date="2018-11" db="EMBL/GenBank/DDBJ databases">
        <title>Genome sequencing of a novel mesophilic and cellulolytic organism within the genus Hungateiclostridium.</title>
        <authorList>
            <person name="Rettenmaier R."/>
            <person name="Liebl W."/>
            <person name="Zverlov V."/>
        </authorList>
    </citation>
    <scope>NUCLEOTIDE SEQUENCE [LARGE SCALE GENOMIC DNA]</scope>
    <source>
        <strain evidence="3">N2K1</strain>
    </source>
</reference>
<dbReference type="InterPro" id="IPR008858">
    <property type="entry name" value="TROVE_dom"/>
</dbReference>
<accession>A0A4Q0I6L3</accession>
<evidence type="ECO:0000313" key="3">
    <source>
        <dbReference type="Proteomes" id="UP000289166"/>
    </source>
</evidence>
<name>A0A4Q0I6L3_9FIRM</name>
<dbReference type="SUPFAM" id="SSF140864">
    <property type="entry name" value="TROVE domain-like"/>
    <property type="match status" value="1"/>
</dbReference>
<dbReference type="SUPFAM" id="SSF53300">
    <property type="entry name" value="vWA-like"/>
    <property type="match status" value="1"/>
</dbReference>
<dbReference type="EMBL" id="RLII01000015">
    <property type="protein sequence ID" value="RXE58602.1"/>
    <property type="molecule type" value="Genomic_DNA"/>
</dbReference>
<keyword evidence="3" id="KW-1185">Reference proteome</keyword>
<dbReference type="Pfam" id="PF25045">
    <property type="entry name" value="vWA_Ro60"/>
    <property type="match status" value="1"/>
</dbReference>
<dbReference type="InterPro" id="IPR056800">
    <property type="entry name" value="vWA_Ro60"/>
</dbReference>
<dbReference type="InterPro" id="IPR036465">
    <property type="entry name" value="vWFA_dom_sf"/>
</dbReference>
<sequence>MSKFNLGVFRANKTVNNEGAIAYSMSDKEKLVTQVLTSFFNENKFYGDNSQDILNTVRNVIKTDPRFVANLSVFARKEMHLRTISHVLVSELAKSIEGKEYVRRTLNKVIERPDDMTEVLAYYMNTYGKPIPNSIKKGLADSFGKFDEYQLAKYNRKNSIKLKDILCLVHPKAKDEAQNDLWKRLLDDRLETPVTWETELSSKGNSKGTWESLIDENRLGYMAMMRNLRNIINSGASNIDKVYAYLTNEERVLKNKQLPFRYYSAYKVLKNEGIGTSKIYDALETAIKTSTKNINRLPGKTLIAADVSGSMNSRISAKSDLTCAEIAVLMLSIANYICEETITMTFDDSLYACNLSTQNGIIANANSIKVNGGGTDITLPLRYLLDKRIFVDRIILLSDNEINRGYSYSMGYGGTKTTCQALVERYKKWINPDVWVHAIDMQGYGTQQFEGRNVNIIAGWNEKVFDFISSIEQGVDSLIDKINSYYFK</sequence>
<gene>
    <name evidence="2" type="ORF">EFD62_11285</name>
</gene>
<dbReference type="Pfam" id="PF05731">
    <property type="entry name" value="TROVE"/>
    <property type="match status" value="2"/>
</dbReference>
<dbReference type="GO" id="GO:0070034">
    <property type="term" value="F:telomerase RNA binding"/>
    <property type="evidence" value="ECO:0007669"/>
    <property type="project" value="TreeGrafter"/>
</dbReference>
<protein>
    <submittedName>
        <fullName evidence="2">TROVE domain-containing protein</fullName>
    </submittedName>
</protein>
<dbReference type="RefSeq" id="WP_128706152.1">
    <property type="nucleotide sequence ID" value="NZ_RLII01000015.1"/>
</dbReference>
<evidence type="ECO:0000259" key="1">
    <source>
        <dbReference type="PROSITE" id="PS50988"/>
    </source>
</evidence>
<dbReference type="AlphaFoldDB" id="A0A4Q0I6L3"/>
<comment type="caution">
    <text evidence="2">The sequence shown here is derived from an EMBL/GenBank/DDBJ whole genome shotgun (WGS) entry which is preliminary data.</text>
</comment>
<dbReference type="Gene3D" id="3.40.50.410">
    <property type="entry name" value="von Willebrand factor, type A domain"/>
    <property type="match status" value="1"/>
</dbReference>
<dbReference type="Proteomes" id="UP000289166">
    <property type="component" value="Unassembled WGS sequence"/>
</dbReference>
<dbReference type="InterPro" id="IPR037214">
    <property type="entry name" value="TROVE_dom_sf"/>
</dbReference>
<evidence type="ECO:0000313" key="2">
    <source>
        <dbReference type="EMBL" id="RXE58602.1"/>
    </source>
</evidence>
<organism evidence="2 3">
    <name type="scientific">Acetivibrio mesophilus</name>
    <dbReference type="NCBI Taxonomy" id="2487273"/>
    <lineage>
        <taxon>Bacteria</taxon>
        <taxon>Bacillati</taxon>
        <taxon>Bacillota</taxon>
        <taxon>Clostridia</taxon>
        <taxon>Eubacteriales</taxon>
        <taxon>Oscillospiraceae</taxon>
        <taxon>Acetivibrio</taxon>
    </lineage>
</organism>
<dbReference type="PROSITE" id="PS50988">
    <property type="entry name" value="TROVE"/>
    <property type="match status" value="1"/>
</dbReference>
<dbReference type="InterPro" id="IPR052652">
    <property type="entry name" value="Telomerase_Complex_Comp"/>
</dbReference>
<dbReference type="GO" id="GO:0003720">
    <property type="term" value="F:telomerase activity"/>
    <property type="evidence" value="ECO:0007669"/>
    <property type="project" value="TreeGrafter"/>
</dbReference>
<dbReference type="OrthoDB" id="208855at2"/>
<proteinExistence type="predicted"/>
<dbReference type="GO" id="GO:0000722">
    <property type="term" value="P:telomere maintenance via recombination"/>
    <property type="evidence" value="ECO:0007669"/>
    <property type="project" value="TreeGrafter"/>
</dbReference>